<keyword evidence="3" id="KW-1185">Reference proteome</keyword>
<dbReference type="Proteomes" id="UP001470023">
    <property type="component" value="Unassembled WGS sequence"/>
</dbReference>
<keyword evidence="1" id="KW-0732">Signal</keyword>
<evidence type="ECO:0000313" key="3">
    <source>
        <dbReference type="Proteomes" id="UP001470023"/>
    </source>
</evidence>
<proteinExistence type="predicted"/>
<name>A0ABV1U9C3_9ACTN</name>
<dbReference type="PROSITE" id="PS51257">
    <property type="entry name" value="PROKAR_LIPOPROTEIN"/>
    <property type="match status" value="1"/>
</dbReference>
<protein>
    <recommendedName>
        <fullName evidence="4">Lipoprotein</fullName>
    </recommendedName>
</protein>
<feature type="chain" id="PRO_5045768287" description="Lipoprotein" evidence="1">
    <location>
        <begin position="25"/>
        <end position="206"/>
    </location>
</feature>
<accession>A0ABV1U9C3</accession>
<organism evidence="2 3">
    <name type="scientific">Streptomyces sp. 900105245</name>
    <dbReference type="NCBI Taxonomy" id="3154379"/>
    <lineage>
        <taxon>Bacteria</taxon>
        <taxon>Bacillati</taxon>
        <taxon>Actinomycetota</taxon>
        <taxon>Actinomycetes</taxon>
        <taxon>Kitasatosporales</taxon>
        <taxon>Streptomycetaceae</taxon>
        <taxon>Streptomyces</taxon>
    </lineage>
</organism>
<dbReference type="EMBL" id="JBEPAZ010000018">
    <property type="protein sequence ID" value="MER6430302.1"/>
    <property type="molecule type" value="Genomic_DNA"/>
</dbReference>
<evidence type="ECO:0000256" key="1">
    <source>
        <dbReference type="SAM" id="SignalP"/>
    </source>
</evidence>
<evidence type="ECO:0008006" key="4">
    <source>
        <dbReference type="Google" id="ProtNLM"/>
    </source>
</evidence>
<gene>
    <name evidence="2" type="ORF">ABT272_21535</name>
</gene>
<dbReference type="RefSeq" id="WP_352064148.1">
    <property type="nucleotide sequence ID" value="NZ_JBEPAZ010000018.1"/>
</dbReference>
<reference evidence="2 3" key="1">
    <citation type="submission" date="2024-06" db="EMBL/GenBank/DDBJ databases">
        <title>The Natural Products Discovery Center: Release of the First 8490 Sequenced Strains for Exploring Actinobacteria Biosynthetic Diversity.</title>
        <authorList>
            <person name="Kalkreuter E."/>
            <person name="Kautsar S.A."/>
            <person name="Yang D."/>
            <person name="Bader C.D."/>
            <person name="Teijaro C.N."/>
            <person name="Fluegel L."/>
            <person name="Davis C.M."/>
            <person name="Simpson J.R."/>
            <person name="Lauterbach L."/>
            <person name="Steele A.D."/>
            <person name="Gui C."/>
            <person name="Meng S."/>
            <person name="Li G."/>
            <person name="Viehrig K."/>
            <person name="Ye F."/>
            <person name="Su P."/>
            <person name="Kiefer A.F."/>
            <person name="Nichols A."/>
            <person name="Cepeda A.J."/>
            <person name="Yan W."/>
            <person name="Fan B."/>
            <person name="Jiang Y."/>
            <person name="Adhikari A."/>
            <person name="Zheng C.-J."/>
            <person name="Schuster L."/>
            <person name="Cowan T.M."/>
            <person name="Smanski M.J."/>
            <person name="Chevrette M.G."/>
            <person name="De Carvalho L.P.S."/>
            <person name="Shen B."/>
        </authorList>
    </citation>
    <scope>NUCLEOTIDE SEQUENCE [LARGE SCALE GENOMIC DNA]</scope>
    <source>
        <strain evidence="2 3">NPDC001166</strain>
    </source>
</reference>
<sequence>MKMRHMLAAAVLLPVLATGCTARARHEARATPSASPSVSLSPPACATGAIRWGAAHRKWRLVGLSPVKRLNADAGRTTFRYAPVRTVVARVEARDARVSGRRVMALLARHLGLENGELMPPGASTEDHRLRAERTRVHGAGRFLTAEAVLTLDAGFTLTCAGRTVRGSVTTWQQSFAQDAFRCGTDPGTDAWAREAYERGCGPLGS</sequence>
<comment type="caution">
    <text evidence="2">The sequence shown here is derived from an EMBL/GenBank/DDBJ whole genome shotgun (WGS) entry which is preliminary data.</text>
</comment>
<evidence type="ECO:0000313" key="2">
    <source>
        <dbReference type="EMBL" id="MER6430302.1"/>
    </source>
</evidence>
<feature type="signal peptide" evidence="1">
    <location>
        <begin position="1"/>
        <end position="24"/>
    </location>
</feature>